<evidence type="ECO:0000313" key="1">
    <source>
        <dbReference type="EMBL" id="KAK5819496.1"/>
    </source>
</evidence>
<evidence type="ECO:0000313" key="2">
    <source>
        <dbReference type="Proteomes" id="UP001358586"/>
    </source>
</evidence>
<proteinExistence type="predicted"/>
<reference evidence="1 2" key="1">
    <citation type="submission" date="2023-03" db="EMBL/GenBank/DDBJ databases">
        <title>WGS of Gossypium arboreum.</title>
        <authorList>
            <person name="Yu D."/>
        </authorList>
    </citation>
    <scope>NUCLEOTIDE SEQUENCE [LARGE SCALE GENOMIC DNA]</scope>
    <source>
        <tissue evidence="1">Leaf</tissue>
    </source>
</reference>
<keyword evidence="2" id="KW-1185">Reference proteome</keyword>
<sequence>MRNRNVSVQVAETLNWELFCEKRPSELTEVSVRRIKVPISSNAKNSLYFENDKYSSLMSNIQLENLQETLEELIVPNSKWAVSKQGIHTCRREYLTPLANKDPEEEEVDSTEIEPMQLVEIPDKAEPMELETKPDVATSMFRTPSPSLGLRDELSKLMDIMHHMQWKQQAY</sequence>
<accession>A0ABR0PE47</accession>
<protein>
    <submittedName>
        <fullName evidence="1">Uncharacterized protein</fullName>
    </submittedName>
</protein>
<name>A0ABR0PE47_GOSAR</name>
<organism evidence="1 2">
    <name type="scientific">Gossypium arboreum</name>
    <name type="common">Tree cotton</name>
    <name type="synonym">Gossypium nanking</name>
    <dbReference type="NCBI Taxonomy" id="29729"/>
    <lineage>
        <taxon>Eukaryota</taxon>
        <taxon>Viridiplantae</taxon>
        <taxon>Streptophyta</taxon>
        <taxon>Embryophyta</taxon>
        <taxon>Tracheophyta</taxon>
        <taxon>Spermatophyta</taxon>
        <taxon>Magnoliopsida</taxon>
        <taxon>eudicotyledons</taxon>
        <taxon>Gunneridae</taxon>
        <taxon>Pentapetalae</taxon>
        <taxon>rosids</taxon>
        <taxon>malvids</taxon>
        <taxon>Malvales</taxon>
        <taxon>Malvaceae</taxon>
        <taxon>Malvoideae</taxon>
        <taxon>Gossypium</taxon>
    </lineage>
</organism>
<dbReference type="Proteomes" id="UP001358586">
    <property type="component" value="Chromosome 7"/>
</dbReference>
<dbReference type="EMBL" id="JARKNE010000007">
    <property type="protein sequence ID" value="KAK5819496.1"/>
    <property type="molecule type" value="Genomic_DNA"/>
</dbReference>
<comment type="caution">
    <text evidence="1">The sequence shown here is derived from an EMBL/GenBank/DDBJ whole genome shotgun (WGS) entry which is preliminary data.</text>
</comment>
<gene>
    <name evidence="1" type="ORF">PVK06_024499</name>
</gene>